<feature type="non-terminal residue" evidence="5">
    <location>
        <position position="1"/>
    </location>
</feature>
<feature type="non-terminal residue" evidence="5">
    <location>
        <position position="118"/>
    </location>
</feature>
<organism evidence="5 6">
    <name type="scientific">Bathymodiolus thermophilus thioautotrophic gill symbiont</name>
    <dbReference type="NCBI Taxonomy" id="2360"/>
    <lineage>
        <taxon>Bacteria</taxon>
        <taxon>Pseudomonadati</taxon>
        <taxon>Pseudomonadota</taxon>
        <taxon>Gammaproteobacteria</taxon>
        <taxon>sulfur-oxidizing symbionts</taxon>
    </lineage>
</organism>
<sequence>ADPTSGDKAGKSFVVFGKTNATAINLSDIASGTGGFVINGENSEDNSGRSVSSAGDVNGDGLDDLIVGAWLADPTDNNSDKGKSYVVLGKTSTTAVNLSTIVSGTGGFVINGENAGDS</sequence>
<evidence type="ECO:0000256" key="3">
    <source>
        <dbReference type="ARBA" id="ARBA00023180"/>
    </source>
</evidence>
<dbReference type="EMBL" id="MIQH01001213">
    <property type="protein sequence ID" value="OJA02995.1"/>
    <property type="molecule type" value="Genomic_DNA"/>
</dbReference>
<dbReference type="SMART" id="SM00191">
    <property type="entry name" value="Int_alpha"/>
    <property type="match status" value="1"/>
</dbReference>
<proteinExistence type="predicted"/>
<comment type="caution">
    <text evidence="5">The sequence shown here is derived from an EMBL/GenBank/DDBJ whole genome shotgun (WGS) entry which is preliminary data.</text>
</comment>
<dbReference type="InterPro" id="IPR013519">
    <property type="entry name" value="Int_alpha_beta-p"/>
</dbReference>
<gene>
    <name evidence="5" type="ORF">BGC33_01135</name>
</gene>
<dbReference type="Gene3D" id="2.130.10.130">
    <property type="entry name" value="Integrin alpha, N-terminal"/>
    <property type="match status" value="1"/>
</dbReference>
<dbReference type="InterPro" id="IPR013517">
    <property type="entry name" value="FG-GAP"/>
</dbReference>
<dbReference type="RefSeq" id="WP_198934648.1">
    <property type="nucleotide sequence ID" value="NZ_MIQH01001213.1"/>
</dbReference>
<name>A0A1J8P4Q9_9GAMM</name>
<dbReference type="PROSITE" id="PS51470">
    <property type="entry name" value="FG_GAP"/>
    <property type="match status" value="1"/>
</dbReference>
<dbReference type="InterPro" id="IPR028994">
    <property type="entry name" value="Integrin_alpha_N"/>
</dbReference>
<feature type="region of interest" description="Disordered" evidence="4">
    <location>
        <begin position="39"/>
        <end position="58"/>
    </location>
</feature>
<evidence type="ECO:0000313" key="5">
    <source>
        <dbReference type="EMBL" id="OJA02995.1"/>
    </source>
</evidence>
<dbReference type="SUPFAM" id="SSF69318">
    <property type="entry name" value="Integrin alpha N-terminal domain"/>
    <property type="match status" value="1"/>
</dbReference>
<reference evidence="6" key="1">
    <citation type="submission" date="2016-09" db="EMBL/GenBank/DDBJ databases">
        <title>Genome Sequence of Bathymodiolus thermophilus sulfur-oxidizing gill endosymbiont.</title>
        <authorList>
            <person name="Ponnudurai R."/>
            <person name="Kleiner M."/>
            <person name="Sayavedra L."/>
            <person name="Thuermer A."/>
            <person name="Felbeck H."/>
            <person name="Schlueter R."/>
            <person name="Schweder T."/>
            <person name="Markert S."/>
        </authorList>
    </citation>
    <scope>NUCLEOTIDE SEQUENCE [LARGE SCALE GENOMIC DNA]</scope>
    <source>
        <strain evidence="6">BAT/CrabSpa'14</strain>
    </source>
</reference>
<keyword evidence="3" id="KW-0325">Glycoprotein</keyword>
<dbReference type="Proteomes" id="UP000182798">
    <property type="component" value="Unassembled WGS sequence"/>
</dbReference>
<accession>A0A1J8P4Q9</accession>
<evidence type="ECO:0008006" key="7">
    <source>
        <dbReference type="Google" id="ProtNLM"/>
    </source>
</evidence>
<evidence type="ECO:0000313" key="6">
    <source>
        <dbReference type="Proteomes" id="UP000182798"/>
    </source>
</evidence>
<dbReference type="Pfam" id="PF01839">
    <property type="entry name" value="FG-GAP"/>
    <property type="match status" value="1"/>
</dbReference>
<dbReference type="AlphaFoldDB" id="A0A1J8P4Q9"/>
<evidence type="ECO:0000256" key="4">
    <source>
        <dbReference type="SAM" id="MobiDB-lite"/>
    </source>
</evidence>
<protein>
    <recommendedName>
        <fullName evidence="7">Flagellar hook-length control protein FliK</fullName>
    </recommendedName>
</protein>
<evidence type="ECO:0000256" key="2">
    <source>
        <dbReference type="ARBA" id="ARBA00022737"/>
    </source>
</evidence>
<evidence type="ECO:0000256" key="1">
    <source>
        <dbReference type="ARBA" id="ARBA00022729"/>
    </source>
</evidence>
<keyword evidence="2" id="KW-0677">Repeat</keyword>
<keyword evidence="1" id="KW-0732">Signal</keyword>